<dbReference type="EMBL" id="JACHMP010000001">
    <property type="protein sequence ID" value="MBB5818692.1"/>
    <property type="molecule type" value="Genomic_DNA"/>
</dbReference>
<accession>A0A7W9IDI0</accession>
<feature type="region of interest" description="Disordered" evidence="1">
    <location>
        <begin position="60"/>
        <end position="81"/>
    </location>
</feature>
<comment type="caution">
    <text evidence="2">The sequence shown here is derived from an EMBL/GenBank/DDBJ whole genome shotgun (WGS) entry which is preliminary data.</text>
</comment>
<evidence type="ECO:0000256" key="1">
    <source>
        <dbReference type="SAM" id="MobiDB-lite"/>
    </source>
</evidence>
<protein>
    <recommendedName>
        <fullName evidence="4">DUF2630 domain-containing protein</fullName>
    </recommendedName>
</protein>
<organism evidence="2 3">
    <name type="scientific">Streptosporangium becharense</name>
    <dbReference type="NCBI Taxonomy" id="1816182"/>
    <lineage>
        <taxon>Bacteria</taxon>
        <taxon>Bacillati</taxon>
        <taxon>Actinomycetota</taxon>
        <taxon>Actinomycetes</taxon>
        <taxon>Streptosporangiales</taxon>
        <taxon>Streptosporangiaceae</taxon>
        <taxon>Streptosporangium</taxon>
    </lineage>
</organism>
<feature type="compositionally biased region" description="Basic and acidic residues" evidence="1">
    <location>
        <begin position="72"/>
        <end position="81"/>
    </location>
</feature>
<keyword evidence="3" id="KW-1185">Reference proteome</keyword>
<reference evidence="2 3" key="1">
    <citation type="submission" date="2020-08" db="EMBL/GenBank/DDBJ databases">
        <title>Sequencing the genomes of 1000 actinobacteria strains.</title>
        <authorList>
            <person name="Klenk H.-P."/>
        </authorList>
    </citation>
    <scope>NUCLEOTIDE SEQUENCE [LARGE SCALE GENOMIC DNA]</scope>
    <source>
        <strain evidence="2 3">DSM 46887</strain>
    </source>
</reference>
<evidence type="ECO:0008006" key="4">
    <source>
        <dbReference type="Google" id="ProtNLM"/>
    </source>
</evidence>
<dbReference type="InterPro" id="IPR020311">
    <property type="entry name" value="Uncharacterised_Rv0898c"/>
</dbReference>
<evidence type="ECO:0000313" key="3">
    <source>
        <dbReference type="Proteomes" id="UP000540685"/>
    </source>
</evidence>
<name>A0A7W9IDI0_9ACTN</name>
<dbReference type="AlphaFoldDB" id="A0A7W9IDI0"/>
<dbReference type="Pfam" id="PF10944">
    <property type="entry name" value="DUF2630"/>
    <property type="match status" value="1"/>
</dbReference>
<sequence>MKDRDILTHINELIAEERELRQRLAAHSISSHEENNRIRNIEEALDQAWDLLRQRRARREFGDDPDAAAPRPIDEVEGYRQ</sequence>
<evidence type="ECO:0000313" key="2">
    <source>
        <dbReference type="EMBL" id="MBB5818692.1"/>
    </source>
</evidence>
<dbReference type="RefSeq" id="WP_184542386.1">
    <property type="nucleotide sequence ID" value="NZ_JACHMP010000001.1"/>
</dbReference>
<dbReference type="Proteomes" id="UP000540685">
    <property type="component" value="Unassembled WGS sequence"/>
</dbReference>
<gene>
    <name evidence="2" type="ORF">F4562_001754</name>
</gene>
<proteinExistence type="predicted"/>